<keyword evidence="2" id="KW-1185">Reference proteome</keyword>
<dbReference type="RefSeq" id="XP_067068344.1">
    <property type="nucleotide sequence ID" value="XM_067210393.1"/>
</dbReference>
<comment type="caution">
    <text evidence="1">The sequence shown here is derived from an EMBL/GenBank/DDBJ whole genome shotgun (WGS) entry which is preliminary data.</text>
</comment>
<dbReference type="EMBL" id="LRBS01000060">
    <property type="protein sequence ID" value="OII76498.1"/>
    <property type="molecule type" value="Genomic_DNA"/>
</dbReference>
<dbReference type="GeneID" id="92364330"/>
<protein>
    <submittedName>
        <fullName evidence="1">Uncharacterized protein</fullName>
    </submittedName>
</protein>
<dbReference type="VEuPathDB" id="CryptoDB:cand_001450"/>
<reference evidence="1 2" key="1">
    <citation type="submission" date="2016-10" db="EMBL/GenBank/DDBJ databases">
        <title>Reductive evolution of mitochondrial metabolism and differential evolution of invasion-related proteins in Cryptosporidium.</title>
        <authorList>
            <person name="Liu S."/>
            <person name="Roellig D.M."/>
            <person name="Guo Y."/>
            <person name="Li N."/>
            <person name="Frace M.A."/>
            <person name="Tang K."/>
            <person name="Zhang L."/>
            <person name="Feng Y."/>
            <person name="Xiao L."/>
        </authorList>
    </citation>
    <scope>NUCLEOTIDE SEQUENCE [LARGE SCALE GENOMIC DNA]</scope>
    <source>
        <strain evidence="1">30847</strain>
    </source>
</reference>
<dbReference type="AlphaFoldDB" id="A0A1J4MQH7"/>
<dbReference type="Proteomes" id="UP000186804">
    <property type="component" value="Unassembled WGS sequence"/>
</dbReference>
<proteinExistence type="predicted"/>
<dbReference type="OrthoDB" id="341180at2759"/>
<organism evidence="1 2">
    <name type="scientific">Cryptosporidium andersoni</name>
    <dbReference type="NCBI Taxonomy" id="117008"/>
    <lineage>
        <taxon>Eukaryota</taxon>
        <taxon>Sar</taxon>
        <taxon>Alveolata</taxon>
        <taxon>Apicomplexa</taxon>
        <taxon>Conoidasida</taxon>
        <taxon>Coccidia</taxon>
        <taxon>Eucoccidiorida</taxon>
        <taxon>Eimeriorina</taxon>
        <taxon>Cryptosporidiidae</taxon>
        <taxon>Cryptosporidium</taxon>
    </lineage>
</organism>
<accession>A0A1J4MQH7</accession>
<sequence>MVEEAINNDLILKSENCSTVDCIKEQDNNMSFEKEKLNKASSSCSFNTVDTNNVTRRFPPNQFLKFSTLTLIPGKPRKWKKVLKRTGSTSGAAWLYRWEYIPESIDNVFMENLELVARGIIGPRRTGRTTRAVSFQLRETSGSNISTMYHESDGSFDYTNQSYLANSTDMKVSL</sequence>
<gene>
    <name evidence="1" type="ORF">cand_001450</name>
</gene>
<name>A0A1J4MQH7_9CRYT</name>
<evidence type="ECO:0000313" key="2">
    <source>
        <dbReference type="Proteomes" id="UP000186804"/>
    </source>
</evidence>
<evidence type="ECO:0000313" key="1">
    <source>
        <dbReference type="EMBL" id="OII76498.1"/>
    </source>
</evidence>